<proteinExistence type="predicted"/>
<evidence type="ECO:0000313" key="1">
    <source>
        <dbReference type="EMBL" id="CDQ30164.1"/>
    </source>
</evidence>
<dbReference type="NCBIfam" id="TIGR01563">
    <property type="entry name" value="gp16_SPP1"/>
    <property type="match status" value="1"/>
</dbReference>
<accession>A0A098ANR0</accession>
<gene>
    <name evidence="2" type="ORF">GM539_09440</name>
</gene>
<evidence type="ECO:0000313" key="2">
    <source>
        <dbReference type="EMBL" id="MTV63602.1"/>
    </source>
</evidence>
<name>A0A098ANR0_STREE</name>
<dbReference type="RefSeq" id="WP_001858302.1">
    <property type="nucleotide sequence ID" value="NZ_CFJR02000003.1"/>
</dbReference>
<organism evidence="1">
    <name type="scientific">Streptococcus pneumoniae</name>
    <dbReference type="NCBI Taxonomy" id="1313"/>
    <lineage>
        <taxon>Bacteria</taxon>
        <taxon>Bacillati</taxon>
        <taxon>Bacillota</taxon>
        <taxon>Bacilli</taxon>
        <taxon>Lactobacillales</taxon>
        <taxon>Streptococcaceae</taxon>
        <taxon>Streptococcus</taxon>
    </lineage>
</organism>
<protein>
    <submittedName>
        <fullName evidence="2">Phage head closure protein</fullName>
    </submittedName>
    <submittedName>
        <fullName evidence="1">Putative prophage protein</fullName>
    </submittedName>
</protein>
<dbReference type="EMBL" id="WNHJ01000043">
    <property type="protein sequence ID" value="MTV63602.1"/>
    <property type="molecule type" value="Genomic_DNA"/>
</dbReference>
<reference evidence="1" key="2">
    <citation type="submission" date="2014-10" db="EMBL/GenBank/DDBJ databases">
        <title>Contrasting mechanisms driving short-term and long-term diversification of pneumococci.</title>
        <authorList>
            <person name="Croucher N.J."/>
            <person name="Coupland P.C."/>
            <person name="Stevenson A.E."/>
            <person name="Callendrello A."/>
            <person name="Bentley S.D."/>
            <person name="Hanage W.P."/>
        </authorList>
    </citation>
    <scope>NUCLEOTIDE SEQUENCE</scope>
    <source>
        <strain evidence="1">385385</strain>
    </source>
</reference>
<reference evidence="1" key="1">
    <citation type="submission" date="2014-04" db="EMBL/GenBank/DDBJ databases">
        <authorList>
            <person name="Croucher N."/>
        </authorList>
    </citation>
    <scope>NUCLEOTIDE SEQUENCE</scope>
    <source>
        <strain evidence="1">385385</strain>
    </source>
</reference>
<dbReference type="InterPro" id="IPR008767">
    <property type="entry name" value="Phage_SPP1_head-tail_adaptor"/>
</dbReference>
<sequence>MMMAFNLLKPTSNGENELGQEIFEHKQVAVFFGYMDMLDGSESTDKLAYIADSTHVILTKGRTVNAEIEDKIEVNGKTYEVTYVDDPVNIGHHLEIYVKGAH</sequence>
<dbReference type="AlphaFoldDB" id="A0A098ANR0"/>
<dbReference type="Proteomes" id="UP000474228">
    <property type="component" value="Unassembled WGS sequence"/>
</dbReference>
<evidence type="ECO:0000313" key="3">
    <source>
        <dbReference type="Proteomes" id="UP000474228"/>
    </source>
</evidence>
<reference evidence="2 3" key="3">
    <citation type="submission" date="2019-11" db="EMBL/GenBank/DDBJ databases">
        <title>Growth characteristics of pneumococcus vary with the chemical composition of the capsule and with environmental conditions.</title>
        <authorList>
            <person name="Tothpal A."/>
            <person name="Desobry K."/>
            <person name="Joshi S."/>
            <person name="Wyllie A.L."/>
            <person name="Weinberger D.M."/>
        </authorList>
    </citation>
    <scope>NUCLEOTIDE SEQUENCE [LARGE SCALE GENOMIC DNA]</scope>
    <source>
        <strain evidence="3">pnumococcus22F</strain>
        <strain evidence="2">Pnumococcus22F</strain>
    </source>
</reference>
<dbReference type="EMBL" id="LK020690">
    <property type="protein sequence ID" value="CDQ30164.1"/>
    <property type="molecule type" value="Genomic_DNA"/>
</dbReference>